<dbReference type="EMBL" id="CP136964">
    <property type="protein sequence ID" value="WOS96689.1"/>
    <property type="molecule type" value="Genomic_DNA"/>
</dbReference>
<dbReference type="Proteomes" id="UP000243626">
    <property type="component" value="Chromosome"/>
</dbReference>
<dbReference type="AlphaFoldDB" id="A0AAF0YMW3"/>
<accession>A0AAF0YMW3</accession>
<organism evidence="2 3">
    <name type="scientific">Nosocomiicoccus massiliensis</name>
    <dbReference type="NCBI Taxonomy" id="1232430"/>
    <lineage>
        <taxon>Bacteria</taxon>
        <taxon>Bacillati</taxon>
        <taxon>Bacillota</taxon>
        <taxon>Bacilli</taxon>
        <taxon>Bacillales</taxon>
        <taxon>Staphylococcaceae</taxon>
        <taxon>Nosocomiicoccus</taxon>
    </lineage>
</organism>
<reference evidence="3" key="1">
    <citation type="submission" date="2017-09" db="EMBL/GenBank/DDBJ databases">
        <title>Bacterial strain isolated from the female urinary microbiota.</title>
        <authorList>
            <person name="Thomas-White K."/>
            <person name="Kumar N."/>
            <person name="Forster S."/>
            <person name="Putonti C."/>
            <person name="Lawley T."/>
            <person name="Wolfe A.J."/>
        </authorList>
    </citation>
    <scope>NUCLEOTIDE SEQUENCE [LARGE SCALE GENOMIC DNA]</scope>
    <source>
        <strain evidence="3">UMB0959</strain>
    </source>
</reference>
<dbReference type="RefSeq" id="WP_102167447.1">
    <property type="nucleotide sequence ID" value="NZ_CP136964.1"/>
</dbReference>
<keyword evidence="1" id="KW-0472">Membrane</keyword>
<evidence type="ECO:0000313" key="2">
    <source>
        <dbReference type="EMBL" id="WOS96689.1"/>
    </source>
</evidence>
<evidence type="ECO:0000313" key="3">
    <source>
        <dbReference type="Proteomes" id="UP000243626"/>
    </source>
</evidence>
<keyword evidence="1" id="KW-0812">Transmembrane</keyword>
<feature type="transmembrane region" description="Helical" evidence="1">
    <location>
        <begin position="6"/>
        <end position="23"/>
    </location>
</feature>
<dbReference type="KEGG" id="nmy:CJ229_002795"/>
<sequence>MNTYLILSIIFAVITLYFFTVTVKKSLHERTAMWAGFTVVSLVITTIVIGLYQQERLYYNPKEIPDNVMSQQIQDVVHAYNLQDDYYEADIPKFKKGEYRPNTPLKFSNYKVTNIVKKPRGQYITIEKDNNSVVIYDPVGKRNIKLEQQYTFIGSPSLSYPFVVKLHYNKEENSKFKLF</sequence>
<keyword evidence="3" id="KW-1185">Reference proteome</keyword>
<gene>
    <name evidence="2" type="ORF">CJ229_002795</name>
</gene>
<protein>
    <submittedName>
        <fullName evidence="2">Uncharacterized protein</fullName>
    </submittedName>
</protein>
<evidence type="ECO:0000256" key="1">
    <source>
        <dbReference type="SAM" id="Phobius"/>
    </source>
</evidence>
<name>A0AAF0YMW3_9STAP</name>
<feature type="transmembrane region" description="Helical" evidence="1">
    <location>
        <begin position="32"/>
        <end position="52"/>
    </location>
</feature>
<keyword evidence="1" id="KW-1133">Transmembrane helix</keyword>
<proteinExistence type="predicted"/>